<evidence type="ECO:0000313" key="1">
    <source>
        <dbReference type="EMBL" id="GCC17776.1"/>
    </source>
</evidence>
<organism evidence="1 2">
    <name type="scientific">Chiloscyllium punctatum</name>
    <name type="common">Brownbanded bambooshark</name>
    <name type="synonym">Hemiscyllium punctatum</name>
    <dbReference type="NCBI Taxonomy" id="137246"/>
    <lineage>
        <taxon>Eukaryota</taxon>
        <taxon>Metazoa</taxon>
        <taxon>Chordata</taxon>
        <taxon>Craniata</taxon>
        <taxon>Vertebrata</taxon>
        <taxon>Chondrichthyes</taxon>
        <taxon>Elasmobranchii</taxon>
        <taxon>Galeomorphii</taxon>
        <taxon>Galeoidea</taxon>
        <taxon>Orectolobiformes</taxon>
        <taxon>Hemiscylliidae</taxon>
        <taxon>Chiloscyllium</taxon>
    </lineage>
</organism>
<sequence>MGGSGLDVGRGVLGFARRWAELVSVRTGRGVSGGGEGKARAREAEWGGSCPRGCNGGEARARASAVVGRLVSARLGWWGGSCPRGWGGGEARVRAAGVVGRLVPVVL</sequence>
<comment type="caution">
    <text evidence="1">The sequence shown here is derived from an EMBL/GenBank/DDBJ whole genome shotgun (WGS) entry which is preliminary data.</text>
</comment>
<dbReference type="EMBL" id="BEZZ01001348">
    <property type="protein sequence ID" value="GCC17776.1"/>
    <property type="molecule type" value="Genomic_DNA"/>
</dbReference>
<evidence type="ECO:0000313" key="2">
    <source>
        <dbReference type="Proteomes" id="UP000287033"/>
    </source>
</evidence>
<keyword evidence="2" id="KW-1185">Reference proteome</keyword>
<gene>
    <name evidence="1" type="ORF">chiPu_0017677</name>
</gene>
<dbReference type="Proteomes" id="UP000287033">
    <property type="component" value="Unassembled WGS sequence"/>
</dbReference>
<name>A0A401RI57_CHIPU</name>
<dbReference type="AlphaFoldDB" id="A0A401RI57"/>
<accession>A0A401RI57</accession>
<protein>
    <submittedName>
        <fullName evidence="1">Uncharacterized protein</fullName>
    </submittedName>
</protein>
<reference evidence="1 2" key="1">
    <citation type="journal article" date="2018" name="Nat. Ecol. Evol.">
        <title>Shark genomes provide insights into elasmobranch evolution and the origin of vertebrates.</title>
        <authorList>
            <person name="Hara Y"/>
            <person name="Yamaguchi K"/>
            <person name="Onimaru K"/>
            <person name="Kadota M"/>
            <person name="Koyanagi M"/>
            <person name="Keeley SD"/>
            <person name="Tatsumi K"/>
            <person name="Tanaka K"/>
            <person name="Motone F"/>
            <person name="Kageyama Y"/>
            <person name="Nozu R"/>
            <person name="Adachi N"/>
            <person name="Nishimura O"/>
            <person name="Nakagawa R"/>
            <person name="Tanegashima C"/>
            <person name="Kiyatake I"/>
            <person name="Matsumoto R"/>
            <person name="Murakumo K"/>
            <person name="Nishida K"/>
            <person name="Terakita A"/>
            <person name="Kuratani S"/>
            <person name="Sato K"/>
            <person name="Hyodo S Kuraku.S."/>
        </authorList>
    </citation>
    <scope>NUCLEOTIDE SEQUENCE [LARGE SCALE GENOMIC DNA]</scope>
</reference>
<proteinExistence type="predicted"/>